<dbReference type="EMBL" id="CAJEWN010000202">
    <property type="protein sequence ID" value="CAD2172538.1"/>
    <property type="molecule type" value="Genomic_DNA"/>
</dbReference>
<feature type="compositionally biased region" description="Acidic residues" evidence="1">
    <location>
        <begin position="200"/>
        <end position="213"/>
    </location>
</feature>
<organism evidence="2 3">
    <name type="scientific">Meloidogyne enterolobii</name>
    <name type="common">Root-knot nematode worm</name>
    <name type="synonym">Meloidogyne mayaguensis</name>
    <dbReference type="NCBI Taxonomy" id="390850"/>
    <lineage>
        <taxon>Eukaryota</taxon>
        <taxon>Metazoa</taxon>
        <taxon>Ecdysozoa</taxon>
        <taxon>Nematoda</taxon>
        <taxon>Chromadorea</taxon>
        <taxon>Rhabditida</taxon>
        <taxon>Tylenchina</taxon>
        <taxon>Tylenchomorpha</taxon>
        <taxon>Tylenchoidea</taxon>
        <taxon>Meloidogynidae</taxon>
        <taxon>Meloidogyninae</taxon>
        <taxon>Meloidogyne</taxon>
    </lineage>
</organism>
<comment type="caution">
    <text evidence="2">The sequence shown here is derived from an EMBL/GenBank/DDBJ whole genome shotgun (WGS) entry which is preliminary data.</text>
</comment>
<gene>
    <name evidence="2" type="ORF">MENT_LOCUS24096</name>
</gene>
<sequence>MTLTKKQQNNKHIPTELIFEIIKSIEGYPNLIIYEEINGPLKHQKYSVWKIKCSENVLISSKIFCYLCGEALRITLVNKIIMDTADKNKKEDEDSYERKKQALVQEKEERLAKIVEDNKQGKVRLAEDKEKKFAQIEEENAMLSSKWDEFDEKKKMDVMKEFKEKEEKLDAEFGKLKRAAGEGSSTDPIVFEAEGPTEVPENEGGEEVQEDEGGPPKEKKGKFESA</sequence>
<evidence type="ECO:0000256" key="1">
    <source>
        <dbReference type="SAM" id="MobiDB-lite"/>
    </source>
</evidence>
<evidence type="ECO:0000313" key="2">
    <source>
        <dbReference type="EMBL" id="CAD2172538.1"/>
    </source>
</evidence>
<proteinExistence type="predicted"/>
<accession>A0A6V7VDQ5</accession>
<dbReference type="OrthoDB" id="5904904at2759"/>
<reference evidence="2 3" key="1">
    <citation type="submission" date="2020-08" db="EMBL/GenBank/DDBJ databases">
        <authorList>
            <person name="Koutsovoulos G."/>
            <person name="Danchin GJ E."/>
        </authorList>
    </citation>
    <scope>NUCLEOTIDE SEQUENCE [LARGE SCALE GENOMIC DNA]</scope>
</reference>
<name>A0A6V7VDQ5_MELEN</name>
<dbReference type="Proteomes" id="UP000580250">
    <property type="component" value="Unassembled WGS sequence"/>
</dbReference>
<feature type="region of interest" description="Disordered" evidence="1">
    <location>
        <begin position="175"/>
        <end position="226"/>
    </location>
</feature>
<feature type="compositionally biased region" description="Basic and acidic residues" evidence="1">
    <location>
        <begin position="214"/>
        <end position="226"/>
    </location>
</feature>
<evidence type="ECO:0000313" key="3">
    <source>
        <dbReference type="Proteomes" id="UP000580250"/>
    </source>
</evidence>
<dbReference type="AlphaFoldDB" id="A0A6V7VDQ5"/>
<protein>
    <submittedName>
        <fullName evidence="2">Uncharacterized protein</fullName>
    </submittedName>
</protein>